<keyword evidence="2" id="KW-1185">Reference proteome</keyword>
<evidence type="ECO:0000313" key="2">
    <source>
        <dbReference type="Proteomes" id="UP000294721"/>
    </source>
</evidence>
<protein>
    <submittedName>
        <fullName evidence="1">Uncharacterized protein (DUF924 family)</fullName>
    </submittedName>
</protein>
<dbReference type="Proteomes" id="UP000294721">
    <property type="component" value="Unassembled WGS sequence"/>
</dbReference>
<dbReference type="InterPro" id="IPR011990">
    <property type="entry name" value="TPR-like_helical_dom_sf"/>
</dbReference>
<evidence type="ECO:0000313" key="1">
    <source>
        <dbReference type="EMBL" id="TCP02710.1"/>
    </source>
</evidence>
<reference evidence="1 2" key="1">
    <citation type="submission" date="2019-03" db="EMBL/GenBank/DDBJ databases">
        <title>Genomic Encyclopedia of Type Strains, Phase IV (KMG-IV): sequencing the most valuable type-strain genomes for metagenomic binning, comparative biology and taxonomic classification.</title>
        <authorList>
            <person name="Goeker M."/>
        </authorList>
    </citation>
    <scope>NUCLEOTIDE SEQUENCE [LARGE SCALE GENOMIC DNA]</scope>
    <source>
        <strain evidence="1 2">DSM 17474</strain>
    </source>
</reference>
<proteinExistence type="predicted"/>
<dbReference type="Gene3D" id="1.25.40.10">
    <property type="entry name" value="Tetratricopeptide repeat domain"/>
    <property type="match status" value="1"/>
</dbReference>
<dbReference type="InterPro" id="IPR010323">
    <property type="entry name" value="DUF924"/>
</dbReference>
<dbReference type="Pfam" id="PF06041">
    <property type="entry name" value="DUF924"/>
    <property type="match status" value="1"/>
</dbReference>
<accession>A0ABY2BX91</accession>
<sequence>MKAAMNPQTILDFWFAETTRPHWFAKSAAFDGLIVERFGEVLRQAAAGELAHWRATLEGRLAEIIVLDQFSRNAYRDTPQSFAQDGMALVLAQEAVAQPDFEQMPAERRKFMLMPYMHSESAEIHAQAIPLFVALDDAYTLDFEIRHQTIVDRFGRYPHRNGILGRKSSAEEAEFLQQEGSSF</sequence>
<dbReference type="EMBL" id="SLXE01000023">
    <property type="protein sequence ID" value="TCP02710.1"/>
    <property type="molecule type" value="Genomic_DNA"/>
</dbReference>
<dbReference type="SUPFAM" id="SSF48452">
    <property type="entry name" value="TPR-like"/>
    <property type="match status" value="1"/>
</dbReference>
<organism evidence="1 2">
    <name type="scientific">Uruburuella suis</name>
    <dbReference type="NCBI Taxonomy" id="252130"/>
    <lineage>
        <taxon>Bacteria</taxon>
        <taxon>Pseudomonadati</taxon>
        <taxon>Pseudomonadota</taxon>
        <taxon>Betaproteobacteria</taxon>
        <taxon>Neisseriales</taxon>
        <taxon>Neisseriaceae</taxon>
        <taxon>Uruburuella</taxon>
    </lineage>
</organism>
<comment type="caution">
    <text evidence="1">The sequence shown here is derived from an EMBL/GenBank/DDBJ whole genome shotgun (WGS) entry which is preliminary data.</text>
</comment>
<name>A0ABY2BX91_9NEIS</name>
<dbReference type="Gene3D" id="1.20.58.320">
    <property type="entry name" value="TPR-like"/>
    <property type="match status" value="1"/>
</dbReference>
<gene>
    <name evidence="1" type="ORF">EV680_1234</name>
</gene>